<dbReference type="PANTHER" id="PTHR16166:SF93">
    <property type="entry name" value="INTERMEMBRANE LIPID TRANSFER PROTEIN VPS13"/>
    <property type="match status" value="1"/>
</dbReference>
<dbReference type="Pfam" id="PF12624">
    <property type="entry name" value="VPS13_N"/>
    <property type="match status" value="1"/>
</dbReference>
<dbReference type="InterPro" id="IPR056748">
    <property type="entry name" value="VPS13-like_C"/>
</dbReference>
<evidence type="ECO:0000256" key="2">
    <source>
        <dbReference type="ARBA" id="ARBA00022448"/>
    </source>
</evidence>
<dbReference type="PANTHER" id="PTHR16166">
    <property type="entry name" value="VACUOLAR PROTEIN SORTING-ASSOCIATED PROTEIN VPS13"/>
    <property type="match status" value="1"/>
</dbReference>
<dbReference type="EMBL" id="WVUK01000063">
    <property type="protein sequence ID" value="KAF7489975.1"/>
    <property type="molecule type" value="Genomic_DNA"/>
</dbReference>
<dbReference type="Pfam" id="PF25037">
    <property type="entry name" value="VPS13_C"/>
    <property type="match status" value="1"/>
</dbReference>
<feature type="domain" description="Chorein N-terminal" evidence="3">
    <location>
        <begin position="2"/>
        <end position="952"/>
    </location>
</feature>
<protein>
    <submittedName>
        <fullName evidence="5">Vacuolar protein sorting-associated protein 13C</fullName>
    </submittedName>
</protein>
<dbReference type="Proteomes" id="UP000070412">
    <property type="component" value="Unassembled WGS sequence"/>
</dbReference>
<dbReference type="InterPro" id="IPR026847">
    <property type="entry name" value="VPS13"/>
</dbReference>
<reference evidence="7" key="1">
    <citation type="journal article" date="2020" name="PLoS Negl. Trop. Dis.">
        <title>High-quality nuclear genome for Sarcoptes scabiei-A critical resource for a neglected parasite.</title>
        <authorList>
            <person name="Korhonen P.K."/>
            <person name="Gasser R.B."/>
            <person name="Ma G."/>
            <person name="Wang T."/>
            <person name="Stroehlein A.J."/>
            <person name="Young N.D."/>
            <person name="Ang C.S."/>
            <person name="Fernando D.D."/>
            <person name="Lu H.C."/>
            <person name="Taylor S."/>
            <person name="Reynolds S.L."/>
            <person name="Mofiz E."/>
            <person name="Najaraj S.H."/>
            <person name="Gowda H."/>
            <person name="Madugundu A."/>
            <person name="Renuse S."/>
            <person name="Holt D."/>
            <person name="Pandey A."/>
            <person name="Papenfuss A.T."/>
            <person name="Fischer K."/>
        </authorList>
    </citation>
    <scope>NUCLEOTIDE SEQUENCE [LARGE SCALE GENOMIC DNA]</scope>
</reference>
<dbReference type="OrthoDB" id="428159at2759"/>
<reference evidence="6" key="3">
    <citation type="submission" date="2022-06" db="UniProtKB">
        <authorList>
            <consortium name="EnsemblMetazoa"/>
        </authorList>
    </citation>
    <scope>IDENTIFICATION</scope>
</reference>
<evidence type="ECO:0000313" key="7">
    <source>
        <dbReference type="Proteomes" id="UP000070412"/>
    </source>
</evidence>
<evidence type="ECO:0000259" key="4">
    <source>
        <dbReference type="Pfam" id="PF25037"/>
    </source>
</evidence>
<comment type="similarity">
    <text evidence="1">Belongs to the VPS13 family.</text>
</comment>
<evidence type="ECO:0000313" key="6">
    <source>
        <dbReference type="EnsemblMetazoa" id="KAF7489975.1"/>
    </source>
</evidence>
<dbReference type="GO" id="GO:0006623">
    <property type="term" value="P:protein targeting to vacuole"/>
    <property type="evidence" value="ECO:0007669"/>
    <property type="project" value="TreeGrafter"/>
</dbReference>
<gene>
    <name evidence="5" type="ORF">SSS_4688</name>
</gene>
<evidence type="ECO:0000259" key="3">
    <source>
        <dbReference type="Pfam" id="PF12624"/>
    </source>
</evidence>
<evidence type="ECO:0000256" key="1">
    <source>
        <dbReference type="ARBA" id="ARBA00006545"/>
    </source>
</evidence>
<accession>A0A834VBY4</accession>
<evidence type="ECO:0000313" key="5">
    <source>
        <dbReference type="EMBL" id="KAF7489975.1"/>
    </source>
</evidence>
<keyword evidence="7" id="KW-1185">Reference proteome</keyword>
<name>A0A834VBY4_SARSC</name>
<dbReference type="GO" id="GO:0045053">
    <property type="term" value="P:protein retention in Golgi apparatus"/>
    <property type="evidence" value="ECO:0007669"/>
    <property type="project" value="TreeGrafter"/>
</dbReference>
<sequence>MVISTLITSLMKKFLSPFVEDFNAEQLNLFGWSGQLTISEVNIKPNAFDALKLPFRVVQGHIGKIEAEVPWMNIYTEPIIIKINDIFALVVPNTDTSYNEAEEKDYEWQLKKSYLENIEIIKQKIEKDQDSSKKIEDDGFVMKLLSAAIKNIQIFIDNVHICYEDNFSGLSSFQIGLGFSKLIFKTENTASENSQDSNSLDTIIKKIVKLEGFSFYLNHSNFTKFHGRDRKFILSSMGKLFKQDNTINFILCPIKFENVAKIDRKPEATNYQYPIVELDMKLEEFQIRLDNKQIKSILILLDALDRIKVASLYRKWRPKIPIKENPTLWWKFLYEALAETGIRRRKREFSWENIELACKRRKAYVDLYKRKLLGQKVDQELEELEKSLNLVVIVMSRAQAEISTQKILKEMEKEKSKGWFKGWWSSAEKKEDAEIESLRKEFTQGEEKAKLYKSIGYEEGAIPNILYPPEYIAHKVHFRIDRFKIILKNEIETISMITLNNLTFDLKNRPSSQNMVLGAAIDSINFTGVNDVFMMKSSVVEKFINFSFELNPLDKQCDFSVALESKSQYFLYDIDTVQNLIKMFSPPDDINLEEIKNAAQYKFDDLRLVTYSQVQNAIQKHKQLRLTIKLEPSFVIVPEKGHLKSAKHLLLISLGEFKMQSKLVPKSNAQKLSDECSREEIMEMIYERYTINVKNVQVILSDPQRWEADIKQLDTDRHILCPFEIVINFKRSIISTDPRYPKIDLDGQIPSIELKASSTQIKNILALLMKMPFGDSESNRSKITSAATETIDSKLSTQQISKIKSNLVTDEVIDAMNYAAKTIKELKKSQLLKENESKEMTDGKDSIIAYKEVIFGFKLMKILVTLYQNDRQETSKLTLFQLIGFSIYGELLSDQTLWVNLCIDNLKIDDIRSQRKQTGLFTILSKAHQVDPVNKEEKPMLSIYMAQKSVERVIIVSISGLSLILAVDYILSLVDIATKAFLMEPNTSKESVLSVESLKRSQFQSSISANKQPIISTIASSVEIKRNRMMIECSMDKLEVVMIESIENSDCDAMIFHCTQKINLKIEEDIMILGGIISKINMALTNYSSYIDSGRLDLYIMAPTDLTINGSIKGATQMLDFAFDDIYINISPSMLQIMLKIFAGMGRSSAQKPNELLETADTINLLEPRQIDGKEWYLNYAPQAKEALSLLNTIETTQQKSNLIFNVNKIKILIKSGGVEAHPLIRIELSTFARLIDGKNFNFECSILSDYYNHSLSAWEPLIEPVDDKPFAFRGNVLLGDHIKIQLMTVENLEFLITKSSVNIFHNIAEAFSRVISANTFQAQELNRITIRNQLGCNIKMLLTKSNVSFVDDDLNLMITKSSNNPDSTNNRKNIHLNELMLISGKEYTFECLDPNDVKLSINILFTDSVIVERTIICQKTSTRCYFTSIKSYPVDENWKFIVQVFDKGTTKEILFRSTTQILNEFDNSFQLFSCSNRRTIKLGNIEPHSTYYLPTPIVYGHSTLYVTPSDEYELCVPPFLWRETKEKGSKSKGSSCFFNCTGSGQQSKPYLILSCLNKNNNSKKFQVKLRGEKSFVSFEDTEKQENPESYIYSIRMIPLARLRNLLPSTLEYYYSPLNEKKVLNSGQDSNLPFIDFGRSVIKLHLKNYLNQDWVASQEIPESGQDLSVIYVNLISTIDRQNQLCLPLELKVENSLLLMTLYSTFWVINRTKEIIRLRVDEFHCYEFLNDSKRPQLFSFNPDKVSKKSKISLAIGSSEFSTDFPIDVAPFKVTLTPKTKQKYSYLIAVRVESSQIGMTKIISIEAFYSVINLTKKLIKFSENNEDWFRVDPNSLMPFYPKKLSNQSICFRIEDNDYDSKHISLRESSQTLLSIDKRFIYVEVDVTELESKIRISEYFDGSAPVLIVNCLDRPIFYGQHDVSNWTTKKHIRTLQPKHMAYFCWIDPYQTRKLVYKTSLQDEQEINVNIDFDSFTKFNEEYAWVSFLNGKQRVLLFTKDLTLPENLLMTHEFMKPDLTFELIVKGFGLNIVDDEKHLDLFYLSIKSTNIWESRAEDGRIFKPVSIKENETLEQMYQHFILIQKNSSASVIKSDHGDYEANFINMTLFKPRLAYLRRIANRGLWLNYSSSEHLKNFHLRINDIQIDNQLSDCVYNVVFSPVVVPKSVSDKFEIERKHFIEVCAIICPGSINRFKHLQILIQEFMLQIDLGWIFKIINVFDIKSANAITYKELIKNDLSYIEKYNSPSELEKYVANKSYYDYIMFGPLKLHLSLNISEANNDGTFFLLDFLIRFGGSVGEISDTLFKFDYFERKLQFLGQQEIVQQLIDHYKNQGLMQFYKIILGLDIIGNPMKLALGFKKGIGDFFYEPAAGIIHGPEEFAEGLATGVKSLASNVIGGTAGALSRIGSRLGTGVATLTADDKFQKDRRKRINRKLGFAESGKNLVKGIFSGITGIVTKPIEGAKEEGVEGLFKGVGKGVVGVFAQPATSVIDFASHQLQAFNYAIDPSQAAKPLRVARFFNNKEIKPYNRHKARGCHLFSSVSATKFLQDEYVDHAELTNNVVVVLTNHHILSLKQSFVSNQWDLNWHESWGNCEEPQQNENKIFIKLKTSKKTLNPLGSPKERIIVFNQNDHQIQQKFRHRLSRTEIVK</sequence>
<organism evidence="5">
    <name type="scientific">Sarcoptes scabiei</name>
    <name type="common">Itch mite</name>
    <name type="synonym">Acarus scabiei</name>
    <dbReference type="NCBI Taxonomy" id="52283"/>
    <lineage>
        <taxon>Eukaryota</taxon>
        <taxon>Metazoa</taxon>
        <taxon>Ecdysozoa</taxon>
        <taxon>Arthropoda</taxon>
        <taxon>Chelicerata</taxon>
        <taxon>Arachnida</taxon>
        <taxon>Acari</taxon>
        <taxon>Acariformes</taxon>
        <taxon>Sarcoptiformes</taxon>
        <taxon>Astigmata</taxon>
        <taxon>Psoroptidia</taxon>
        <taxon>Sarcoptoidea</taxon>
        <taxon>Sarcoptidae</taxon>
        <taxon>Sarcoptinae</taxon>
        <taxon>Sarcoptes</taxon>
    </lineage>
</organism>
<feature type="domain" description="Intermembrane lipid transfer protein VPS13-like C-terminal" evidence="4">
    <location>
        <begin position="2511"/>
        <end position="2616"/>
    </location>
</feature>
<keyword evidence="2" id="KW-0813">Transport</keyword>
<dbReference type="InterPro" id="IPR026854">
    <property type="entry name" value="VPS13_N"/>
</dbReference>
<reference evidence="5" key="2">
    <citation type="submission" date="2020-01" db="EMBL/GenBank/DDBJ databases">
        <authorList>
            <person name="Korhonen P.K.K."/>
            <person name="Guangxu M.G."/>
            <person name="Wang T.W."/>
            <person name="Stroehlein A.J.S."/>
            <person name="Young N.D."/>
            <person name="Ang C.-S.A."/>
            <person name="Fernando D.W.F."/>
            <person name="Lu H.L."/>
            <person name="Taylor S.T."/>
            <person name="Ehtesham M.E.M."/>
            <person name="Najaraj S.H.N."/>
            <person name="Harsha G.H.G."/>
            <person name="Madugundu A.M."/>
            <person name="Renuse S.R."/>
            <person name="Holt D.H."/>
            <person name="Pandey A.P."/>
            <person name="Papenfuss A.P."/>
            <person name="Gasser R.B.G."/>
            <person name="Fischer K.F."/>
        </authorList>
    </citation>
    <scope>NUCLEOTIDE SEQUENCE</scope>
    <source>
        <strain evidence="5">SSS_KF_BRIS2020</strain>
    </source>
</reference>
<dbReference type="EnsemblMetazoa" id="SSS_4688s_mrna">
    <property type="protein sequence ID" value="KAF7489975.1"/>
    <property type="gene ID" value="SSS_4688"/>
</dbReference>
<proteinExistence type="inferred from homology"/>